<evidence type="ECO:0000259" key="1">
    <source>
        <dbReference type="PROSITE" id="PS50887"/>
    </source>
</evidence>
<reference evidence="3" key="1">
    <citation type="journal article" date="2019" name="Int. J. Syst. Evol. Microbiol.">
        <title>The Global Catalogue of Microorganisms (GCM) 10K type strain sequencing project: providing services to taxonomists for standard genome sequencing and annotation.</title>
        <authorList>
            <consortium name="The Broad Institute Genomics Platform"/>
            <consortium name="The Broad Institute Genome Sequencing Center for Infectious Disease"/>
            <person name="Wu L."/>
            <person name="Ma J."/>
        </authorList>
    </citation>
    <scope>NUCLEOTIDE SEQUENCE [LARGE SCALE GENOMIC DNA]</scope>
    <source>
        <strain evidence="3">JCM 32226</strain>
    </source>
</reference>
<dbReference type="Proteomes" id="UP001501321">
    <property type="component" value="Unassembled WGS sequence"/>
</dbReference>
<dbReference type="RefSeq" id="WP_345013856.1">
    <property type="nucleotide sequence ID" value="NZ_BAABFC010000019.1"/>
</dbReference>
<dbReference type="InterPro" id="IPR052163">
    <property type="entry name" value="DGC-Regulatory_Protein"/>
</dbReference>
<dbReference type="EMBL" id="BAABFC010000019">
    <property type="protein sequence ID" value="GAA4502069.1"/>
    <property type="molecule type" value="Genomic_DNA"/>
</dbReference>
<keyword evidence="3" id="KW-1185">Reference proteome</keyword>
<dbReference type="NCBIfam" id="TIGR00254">
    <property type="entry name" value="GGDEF"/>
    <property type="match status" value="1"/>
</dbReference>
<gene>
    <name evidence="2" type="ORF">GCM10023095_26180</name>
</gene>
<dbReference type="PANTHER" id="PTHR46663">
    <property type="entry name" value="DIGUANYLATE CYCLASE DGCT-RELATED"/>
    <property type="match status" value="1"/>
</dbReference>
<dbReference type="InterPro" id="IPR029787">
    <property type="entry name" value="Nucleotide_cyclase"/>
</dbReference>
<accession>A0ABP8QHQ0</accession>
<comment type="caution">
    <text evidence="2">The sequence shown here is derived from an EMBL/GenBank/DDBJ whole genome shotgun (WGS) entry which is preliminary data.</text>
</comment>
<dbReference type="SMART" id="SM00267">
    <property type="entry name" value="GGDEF"/>
    <property type="match status" value="1"/>
</dbReference>
<protein>
    <recommendedName>
        <fullName evidence="1">GGDEF domain-containing protein</fullName>
    </recommendedName>
</protein>
<dbReference type="Gene3D" id="3.30.70.270">
    <property type="match status" value="1"/>
</dbReference>
<evidence type="ECO:0000313" key="2">
    <source>
        <dbReference type="EMBL" id="GAA4502069.1"/>
    </source>
</evidence>
<dbReference type="Pfam" id="PF13185">
    <property type="entry name" value="GAF_2"/>
    <property type="match status" value="1"/>
</dbReference>
<dbReference type="Pfam" id="PF00990">
    <property type="entry name" value="GGDEF"/>
    <property type="match status" value="1"/>
</dbReference>
<dbReference type="SUPFAM" id="SSF55073">
    <property type="entry name" value="Nucleotide cyclase"/>
    <property type="match status" value="1"/>
</dbReference>
<proteinExistence type="predicted"/>
<organism evidence="2 3">
    <name type="scientific">Pseudaeromonas paramecii</name>
    <dbReference type="NCBI Taxonomy" id="2138166"/>
    <lineage>
        <taxon>Bacteria</taxon>
        <taxon>Pseudomonadati</taxon>
        <taxon>Pseudomonadota</taxon>
        <taxon>Gammaproteobacteria</taxon>
        <taxon>Aeromonadales</taxon>
        <taxon>Aeromonadaceae</taxon>
        <taxon>Pseudaeromonas</taxon>
    </lineage>
</organism>
<dbReference type="CDD" id="cd01949">
    <property type="entry name" value="GGDEF"/>
    <property type="match status" value="1"/>
</dbReference>
<evidence type="ECO:0000313" key="3">
    <source>
        <dbReference type="Proteomes" id="UP001501321"/>
    </source>
</evidence>
<sequence>MAWTPDPDSPDAPTRQQLLEVISLQTDIAKLGLDLSGVMNLVVERALPLVNADGAVVELAEGEDMVYRAASGLAQEQLGLRLKLHGSLSGLCVRTGEVLTTDDSEQDPRVNLLACRKLGLRSMIALPLHHQAVTVGVLKVMARAPAHFRPQQAAVLTLLTEVLAAEIFFAAKYAADDLFYRATHDELTGLANRALFLDKLRSALSLQRRQEGALAVLMIDMDGLKLINDCYGHGAGDAAICEFSRRLKQSVRATDTVARLGGDEFAVLMPAIANPALLEQGTQRLMAKVNHPFHYPKLDEELTLSASMGAALAPEDGCEPDELLEKADQAMYQMKRRRKQAEGGEET</sequence>
<dbReference type="InterPro" id="IPR003018">
    <property type="entry name" value="GAF"/>
</dbReference>
<dbReference type="PANTHER" id="PTHR46663:SF2">
    <property type="entry name" value="GGDEF DOMAIN-CONTAINING PROTEIN"/>
    <property type="match status" value="1"/>
</dbReference>
<dbReference type="SUPFAM" id="SSF55781">
    <property type="entry name" value="GAF domain-like"/>
    <property type="match status" value="1"/>
</dbReference>
<dbReference type="InterPro" id="IPR029016">
    <property type="entry name" value="GAF-like_dom_sf"/>
</dbReference>
<feature type="domain" description="GGDEF" evidence="1">
    <location>
        <begin position="212"/>
        <end position="347"/>
    </location>
</feature>
<dbReference type="InterPro" id="IPR000160">
    <property type="entry name" value="GGDEF_dom"/>
</dbReference>
<dbReference type="PROSITE" id="PS50887">
    <property type="entry name" value="GGDEF"/>
    <property type="match status" value="1"/>
</dbReference>
<dbReference type="InterPro" id="IPR043128">
    <property type="entry name" value="Rev_trsase/Diguanyl_cyclase"/>
</dbReference>
<dbReference type="Gene3D" id="3.30.450.40">
    <property type="match status" value="1"/>
</dbReference>
<name>A0ABP8QHQ0_9GAMM</name>
<dbReference type="SMART" id="SM00065">
    <property type="entry name" value="GAF"/>
    <property type="match status" value="1"/>
</dbReference>